<dbReference type="EMBL" id="OMKW01000002">
    <property type="protein sequence ID" value="SPF29406.1"/>
    <property type="molecule type" value="Genomic_DNA"/>
</dbReference>
<protein>
    <submittedName>
        <fullName evidence="5">Cytoskeleton protein RodZ</fullName>
    </submittedName>
</protein>
<dbReference type="InterPro" id="IPR010982">
    <property type="entry name" value="Lambda_DNA-bd_dom_sf"/>
</dbReference>
<keyword evidence="1" id="KW-0805">Transcription regulation</keyword>
<dbReference type="PANTHER" id="PTHR40661">
    <property type="match status" value="1"/>
</dbReference>
<dbReference type="SUPFAM" id="SSF47413">
    <property type="entry name" value="lambda repressor-like DNA-binding domains"/>
    <property type="match status" value="1"/>
</dbReference>
<dbReference type="RefSeq" id="WP_108782109.1">
    <property type="nucleotide sequence ID" value="NZ_OMKW01000002.1"/>
</dbReference>
<evidence type="ECO:0000256" key="1">
    <source>
        <dbReference type="ARBA" id="ARBA00023015"/>
    </source>
</evidence>
<gene>
    <name evidence="5" type="primary">rodZ</name>
    <name evidence="5" type="ORF">POI8812_01714</name>
</gene>
<keyword evidence="6" id="KW-1185">Reference proteome</keyword>
<proteinExistence type="predicted"/>
<dbReference type="OrthoDB" id="5659783at2"/>
<evidence type="ECO:0000259" key="4">
    <source>
        <dbReference type="PROSITE" id="PS50943"/>
    </source>
</evidence>
<dbReference type="SMART" id="SM00530">
    <property type="entry name" value="HTH_XRE"/>
    <property type="match status" value="1"/>
</dbReference>
<dbReference type="PANTHER" id="PTHR40661:SF3">
    <property type="entry name" value="FELS-1 PROPHAGE TRANSCRIPTIONAL REGULATOR"/>
    <property type="match status" value="1"/>
</dbReference>
<name>A0A2R8AB09_9RHOB</name>
<evidence type="ECO:0000256" key="2">
    <source>
        <dbReference type="ARBA" id="ARBA00023125"/>
    </source>
</evidence>
<dbReference type="CDD" id="cd00093">
    <property type="entry name" value="HTH_XRE"/>
    <property type="match status" value="1"/>
</dbReference>
<dbReference type="Proteomes" id="UP000244932">
    <property type="component" value="Unassembled WGS sequence"/>
</dbReference>
<dbReference type="Pfam" id="PF01381">
    <property type="entry name" value="HTH_3"/>
    <property type="match status" value="1"/>
</dbReference>
<dbReference type="GO" id="GO:0003677">
    <property type="term" value="F:DNA binding"/>
    <property type="evidence" value="ECO:0007669"/>
    <property type="project" value="UniProtKB-KW"/>
</dbReference>
<feature type="domain" description="HTH cro/C1-type" evidence="4">
    <location>
        <begin position="24"/>
        <end position="78"/>
    </location>
</feature>
<reference evidence="5 6" key="1">
    <citation type="submission" date="2018-03" db="EMBL/GenBank/DDBJ databases">
        <authorList>
            <person name="Keele B.F."/>
        </authorList>
    </citation>
    <scope>NUCLEOTIDE SEQUENCE [LARGE SCALE GENOMIC DNA]</scope>
    <source>
        <strain evidence="5 6">CeCT 8812</strain>
    </source>
</reference>
<organism evidence="5 6">
    <name type="scientific">Pontivivens insulae</name>
    <dbReference type="NCBI Taxonomy" id="1639689"/>
    <lineage>
        <taxon>Bacteria</taxon>
        <taxon>Pseudomonadati</taxon>
        <taxon>Pseudomonadota</taxon>
        <taxon>Alphaproteobacteria</taxon>
        <taxon>Rhodobacterales</taxon>
        <taxon>Paracoccaceae</taxon>
        <taxon>Pontivivens</taxon>
    </lineage>
</organism>
<dbReference type="AlphaFoldDB" id="A0A2R8AB09"/>
<keyword evidence="2" id="KW-0238">DNA-binding</keyword>
<accession>A0A2R8AB09</accession>
<dbReference type="Gene3D" id="1.10.260.40">
    <property type="entry name" value="lambda repressor-like DNA-binding domains"/>
    <property type="match status" value="1"/>
</dbReference>
<dbReference type="InterPro" id="IPR001387">
    <property type="entry name" value="Cro/C1-type_HTH"/>
</dbReference>
<evidence type="ECO:0000313" key="6">
    <source>
        <dbReference type="Proteomes" id="UP000244932"/>
    </source>
</evidence>
<evidence type="ECO:0000313" key="5">
    <source>
        <dbReference type="EMBL" id="SPF29406.1"/>
    </source>
</evidence>
<dbReference type="PROSITE" id="PS50943">
    <property type="entry name" value="HTH_CROC1"/>
    <property type="match status" value="1"/>
</dbReference>
<keyword evidence="3" id="KW-0804">Transcription</keyword>
<evidence type="ECO:0000256" key="3">
    <source>
        <dbReference type="ARBA" id="ARBA00023163"/>
    </source>
</evidence>
<sequence>MRDQEPTDMQDYFHDDAATFGDRMAAAREAIGLDQSRLAKRLGLRVDTIRNWEDDRAEPRANRIQMLAGVLGVSITWLLSGQGDGITVGADNDGDLATILAEVRAIRIEQTRLAERSGQLEKKLRSMVL</sequence>